<dbReference type="EMBL" id="PKSM01000041">
    <property type="protein sequence ID" value="POW19891.1"/>
    <property type="molecule type" value="Genomic_DNA"/>
</dbReference>
<dbReference type="Proteomes" id="UP000238274">
    <property type="component" value="Unassembled WGS sequence"/>
</dbReference>
<evidence type="ECO:0000313" key="1">
    <source>
        <dbReference type="EMBL" id="POW19891.1"/>
    </source>
</evidence>
<protein>
    <submittedName>
        <fullName evidence="1">Uncharacterized protein</fullName>
    </submittedName>
</protein>
<evidence type="ECO:0000313" key="2">
    <source>
        <dbReference type="Proteomes" id="UP000238274"/>
    </source>
</evidence>
<name>A0A2S4WDQ9_9BASI</name>
<reference evidence="2" key="3">
    <citation type="journal article" date="2018" name="Mol. Plant Microbe Interact.">
        <title>Genome sequence resources for the wheat stripe rust pathogen (Puccinia striiformis f. sp. tritici) and the barley stripe rust pathogen (Puccinia striiformis f. sp. hordei).</title>
        <authorList>
            <person name="Xia C."/>
            <person name="Wang M."/>
            <person name="Yin C."/>
            <person name="Cornejo O.E."/>
            <person name="Hulbert S.H."/>
            <person name="Chen X."/>
        </authorList>
    </citation>
    <scope>NUCLEOTIDE SEQUENCE [LARGE SCALE GENOMIC DNA]</scope>
    <source>
        <strain evidence="2">93TX-2</strain>
    </source>
</reference>
<dbReference type="AlphaFoldDB" id="A0A2S4WDQ9"/>
<reference evidence="1 2" key="1">
    <citation type="submission" date="2017-12" db="EMBL/GenBank/DDBJ databases">
        <title>Gene loss provides genomic basis for host adaptation in cereal stripe rust fungi.</title>
        <authorList>
            <person name="Xia C."/>
        </authorList>
    </citation>
    <scope>NUCLEOTIDE SEQUENCE [LARGE SCALE GENOMIC DNA]</scope>
    <source>
        <strain evidence="1 2">93TX-2</strain>
    </source>
</reference>
<accession>A0A2S4WDQ9</accession>
<gene>
    <name evidence="1" type="ORF">PSHT_04085</name>
</gene>
<reference evidence="2" key="2">
    <citation type="journal article" date="2018" name="BMC Genomics">
        <title>Genomic insights into host adaptation between the wheat stripe rust pathogen (Puccinia striiformis f. sp. tritici) and the barley stripe rust pathogen (Puccinia striiformis f. sp. hordei).</title>
        <authorList>
            <person name="Xia C."/>
            <person name="Wang M."/>
            <person name="Yin C."/>
            <person name="Cornejo O.E."/>
            <person name="Hulbert S.H."/>
            <person name="Chen X."/>
        </authorList>
    </citation>
    <scope>NUCLEOTIDE SEQUENCE [LARGE SCALE GENOMIC DNA]</scope>
    <source>
        <strain evidence="2">93TX-2</strain>
    </source>
</reference>
<sequence length="83" mass="9347">MCLYLNVHLAPQQPLPPEFQAAIEAQTVEMQRLFGELSGHMDNLKGKATKKSLLSVWLWQLQLQKLLKPTIMHVIGSAPVPED</sequence>
<comment type="caution">
    <text evidence="1">The sequence shown here is derived from an EMBL/GenBank/DDBJ whole genome shotgun (WGS) entry which is preliminary data.</text>
</comment>
<dbReference type="VEuPathDB" id="FungiDB:PSHT_04085"/>
<keyword evidence="2" id="KW-1185">Reference proteome</keyword>
<proteinExistence type="predicted"/>
<organism evidence="1 2">
    <name type="scientific">Puccinia striiformis</name>
    <dbReference type="NCBI Taxonomy" id="27350"/>
    <lineage>
        <taxon>Eukaryota</taxon>
        <taxon>Fungi</taxon>
        <taxon>Dikarya</taxon>
        <taxon>Basidiomycota</taxon>
        <taxon>Pucciniomycotina</taxon>
        <taxon>Pucciniomycetes</taxon>
        <taxon>Pucciniales</taxon>
        <taxon>Pucciniaceae</taxon>
        <taxon>Puccinia</taxon>
    </lineage>
</organism>